<dbReference type="Proteomes" id="UP000242699">
    <property type="component" value="Unassembled WGS sequence"/>
</dbReference>
<reference evidence="2 3" key="1">
    <citation type="journal article" date="2014" name="BMC Genomics">
        <title>Comparison of environmental and isolate Sulfobacillus genomes reveals diverse carbon, sulfur, nitrogen, and hydrogen metabolisms.</title>
        <authorList>
            <person name="Justice N.B."/>
            <person name="Norman A."/>
            <person name="Brown C.T."/>
            <person name="Singh A."/>
            <person name="Thomas B.C."/>
            <person name="Banfield J.F."/>
        </authorList>
    </citation>
    <scope>NUCLEOTIDE SEQUENCE [LARGE SCALE GENOMIC DNA]</scope>
    <source>
        <strain evidence="2">AMDSBA1</strain>
    </source>
</reference>
<gene>
    <name evidence="2" type="ORF">C7B43_21550</name>
</gene>
<organism evidence="2 3">
    <name type="scientific">Sulfobacillus benefaciens</name>
    <dbReference type="NCBI Taxonomy" id="453960"/>
    <lineage>
        <taxon>Bacteria</taxon>
        <taxon>Bacillati</taxon>
        <taxon>Bacillota</taxon>
        <taxon>Clostridia</taxon>
        <taxon>Eubacteriales</taxon>
        <taxon>Clostridiales Family XVII. Incertae Sedis</taxon>
        <taxon>Sulfobacillus</taxon>
    </lineage>
</organism>
<evidence type="ECO:0000313" key="3">
    <source>
        <dbReference type="Proteomes" id="UP000242699"/>
    </source>
</evidence>
<comment type="caution">
    <text evidence="2">The sequence shown here is derived from an EMBL/GenBank/DDBJ whole genome shotgun (WGS) entry which is preliminary data.</text>
</comment>
<feature type="domain" description="FAS1-like dehydratase" evidence="1">
    <location>
        <begin position="7"/>
        <end position="129"/>
    </location>
</feature>
<dbReference type="InterPro" id="IPR039569">
    <property type="entry name" value="FAS1-like_DH_region"/>
</dbReference>
<dbReference type="InterPro" id="IPR016709">
    <property type="entry name" value="HadA-like"/>
</dbReference>
<dbReference type="Gene3D" id="3.10.129.10">
    <property type="entry name" value="Hotdog Thioesterase"/>
    <property type="match status" value="1"/>
</dbReference>
<protein>
    <submittedName>
        <fullName evidence="2">MaoC family dehydratase</fullName>
    </submittedName>
</protein>
<dbReference type="PIRSF" id="PIRSF018072">
    <property type="entry name" value="UCP018072"/>
    <property type="match status" value="1"/>
</dbReference>
<evidence type="ECO:0000259" key="1">
    <source>
        <dbReference type="Pfam" id="PF13452"/>
    </source>
</evidence>
<name>A0A2T2WFK6_9FIRM</name>
<dbReference type="SUPFAM" id="SSF54637">
    <property type="entry name" value="Thioesterase/thiol ester dehydrase-isomerase"/>
    <property type="match status" value="1"/>
</dbReference>
<dbReference type="CDD" id="cd03441">
    <property type="entry name" value="R_hydratase_like"/>
    <property type="match status" value="1"/>
</dbReference>
<proteinExistence type="predicted"/>
<dbReference type="Pfam" id="PF13452">
    <property type="entry name" value="FAS1_DH_region"/>
    <property type="match status" value="1"/>
</dbReference>
<dbReference type="EMBL" id="PXYT01000147">
    <property type="protein sequence ID" value="PSR21016.1"/>
    <property type="molecule type" value="Genomic_DNA"/>
</dbReference>
<dbReference type="InterPro" id="IPR029069">
    <property type="entry name" value="HotDog_dom_sf"/>
</dbReference>
<dbReference type="AlphaFoldDB" id="A0A2T2WFK6"/>
<accession>A0A2T2WFK6</accession>
<evidence type="ECO:0000313" key="2">
    <source>
        <dbReference type="EMBL" id="PSR21016.1"/>
    </source>
</evidence>
<sequence>MEWSNDLIGRCSAPKTHHIHRGALEQFARALELHYLPYFDPEAAKSAGFRDVIAPPTFAITLTANEIPGLELPGAGIIHGEQQFSYHEPITAGDEIQVVQCIEKLKARGAAVFLTLKTTGRNTQGDEVFVSRSLLIVNLDSVSHKESAQ</sequence>